<dbReference type="OrthoDB" id="3078754at2"/>
<dbReference type="EMBL" id="NHON01000004">
    <property type="protein sequence ID" value="OWJ68577.1"/>
    <property type="molecule type" value="Genomic_DNA"/>
</dbReference>
<proteinExistence type="predicted"/>
<protein>
    <submittedName>
        <fullName evidence="1">Uncharacterized protein</fullName>
    </submittedName>
</protein>
<name>A0A211ZU23_9PROT</name>
<evidence type="ECO:0000313" key="1">
    <source>
        <dbReference type="EMBL" id="OWJ68577.1"/>
    </source>
</evidence>
<organism evidence="1 2">
    <name type="scientific">Inquilinus limosus</name>
    <dbReference type="NCBI Taxonomy" id="171674"/>
    <lineage>
        <taxon>Bacteria</taxon>
        <taxon>Pseudomonadati</taxon>
        <taxon>Pseudomonadota</taxon>
        <taxon>Alphaproteobacteria</taxon>
        <taxon>Rhodospirillales</taxon>
        <taxon>Rhodospirillaceae</taxon>
        <taxon>Inquilinus</taxon>
    </lineage>
</organism>
<reference evidence="2" key="1">
    <citation type="submission" date="2017-05" db="EMBL/GenBank/DDBJ databases">
        <authorList>
            <person name="Macchi M."/>
            <person name="Festa S."/>
            <person name="Coppotelli B.M."/>
            <person name="Morelli I.S."/>
        </authorList>
    </citation>
    <scope>NUCLEOTIDE SEQUENCE [LARGE SCALE GENOMIC DNA]</scope>
    <source>
        <strain evidence="2">I</strain>
    </source>
</reference>
<comment type="caution">
    <text evidence="1">The sequence shown here is derived from an EMBL/GenBank/DDBJ whole genome shotgun (WGS) entry which is preliminary data.</text>
</comment>
<keyword evidence="2" id="KW-1185">Reference proteome</keyword>
<dbReference type="AlphaFoldDB" id="A0A211ZU23"/>
<sequence>MANVSIDGYVSKTISDICRNLNDDSLNHCAHFVSHVLGIQFGYTCSAQSGKSLSPSANIRVQELFARCPTVAEWDDTAAKSKTLLVFVTKKGNLVDLKTKTFGNIPKKHVGVLWRDNIYHYSNSAGQVMKQAPADFFTRMAGAYGPLQKFTGTLPVEVGNQLV</sequence>
<evidence type="ECO:0000313" key="2">
    <source>
        <dbReference type="Proteomes" id="UP000196655"/>
    </source>
</evidence>
<gene>
    <name evidence="1" type="ORF">BWR60_03980</name>
</gene>
<dbReference type="RefSeq" id="WP_088149713.1">
    <property type="nucleotide sequence ID" value="NZ_NHON01000004.1"/>
</dbReference>
<dbReference type="Proteomes" id="UP000196655">
    <property type="component" value="Unassembled WGS sequence"/>
</dbReference>
<accession>A0A211ZU23</accession>